<sequence length="68" mass="7503">MGRFYVVIPSSNDVEASLTDESSDGNTQIFYGLYETLFELDQGLVCSSSCNIGKMKIGTLQCYYLLSS</sequence>
<dbReference type="PANTHER" id="PTHR38390:SF2">
    <property type="entry name" value="OS01G0103900 PROTEIN"/>
    <property type="match status" value="1"/>
</dbReference>
<proteinExistence type="predicted"/>
<dbReference type="EMBL" id="CM007649">
    <property type="protein sequence ID" value="ONM30779.1"/>
    <property type="molecule type" value="Genomic_DNA"/>
</dbReference>
<dbReference type="PaxDb" id="4577-GRMZM2G352042_P01"/>
<accession>A0A1D6MNY9</accession>
<evidence type="ECO:0000313" key="1">
    <source>
        <dbReference type="EMBL" id="ONM30779.1"/>
    </source>
</evidence>
<reference evidence="1" key="1">
    <citation type="submission" date="2015-12" db="EMBL/GenBank/DDBJ databases">
        <title>Update maize B73 reference genome by single molecule sequencing technologies.</title>
        <authorList>
            <consortium name="Maize Genome Sequencing Project"/>
            <person name="Ware D."/>
        </authorList>
    </citation>
    <scope>NUCLEOTIDE SEQUENCE [LARGE SCALE GENOMIC DNA]</scope>
    <source>
        <tissue evidence="1">Seedling</tissue>
    </source>
</reference>
<organism evidence="1">
    <name type="scientific">Zea mays</name>
    <name type="common">Maize</name>
    <dbReference type="NCBI Taxonomy" id="4577"/>
    <lineage>
        <taxon>Eukaryota</taxon>
        <taxon>Viridiplantae</taxon>
        <taxon>Streptophyta</taxon>
        <taxon>Embryophyta</taxon>
        <taxon>Tracheophyta</taxon>
        <taxon>Spermatophyta</taxon>
        <taxon>Magnoliopsida</taxon>
        <taxon>Liliopsida</taxon>
        <taxon>Poales</taxon>
        <taxon>Poaceae</taxon>
        <taxon>PACMAD clade</taxon>
        <taxon>Panicoideae</taxon>
        <taxon>Andropogonodae</taxon>
        <taxon>Andropogoneae</taxon>
        <taxon>Tripsacinae</taxon>
        <taxon>Zea</taxon>
    </lineage>
</organism>
<name>A0A1D6MNY9_MAIZE</name>
<dbReference type="PANTHER" id="PTHR38390">
    <property type="entry name" value="OS01G0103900 PROTEIN"/>
    <property type="match status" value="1"/>
</dbReference>
<dbReference type="AlphaFoldDB" id="A0A1D6MNY9"/>
<gene>
    <name evidence="1" type="ORF">ZEAMMB73_Zm00001d040193</name>
</gene>
<dbReference type="ExpressionAtlas" id="A0A1D6MNY9">
    <property type="expression patterns" value="baseline and differential"/>
</dbReference>
<protein>
    <submittedName>
        <fullName evidence="1">ARM repeat superfamily protein</fullName>
    </submittedName>
</protein>